<sequence>MSFQNNRCRRDNDNRGNSFKCMRYHNEDECRHMNCHRDNCCKCHNEDECKHMNWHKCNCCNCHEEDEMQTHVHEYSESVKLAEEGDDRHNHRVAGVTGEAIPINGGTNHVHRIRNDNTDFLDHFHQIRVTTGPAIPIPGTNKHVHLVSGQTTVVDGHFHIFLFTTQIQAPLV</sequence>
<reference evidence="1 2" key="1">
    <citation type="submission" date="2014-09" db="EMBL/GenBank/DDBJ databases">
        <authorList>
            <person name="Hornung B.V."/>
        </authorList>
    </citation>
    <scope>NUCLEOTIDE SEQUENCE [LARGE SCALE GENOMIC DNA]</scope>
    <source>
        <strain evidence="1 2">FRIFI</strain>
    </source>
</reference>
<dbReference type="KEGG" id="rhom:FRIFI_2760"/>
<name>A0A2P2BV89_9FIRM</name>
<dbReference type="Proteomes" id="UP000245695">
    <property type="component" value="Chromosome 1"/>
</dbReference>
<dbReference type="Pfam" id="PF12788">
    <property type="entry name" value="YmaF"/>
    <property type="match status" value="1"/>
</dbReference>
<keyword evidence="2" id="KW-1185">Reference proteome</keyword>
<evidence type="ECO:0000313" key="2">
    <source>
        <dbReference type="Proteomes" id="UP000245695"/>
    </source>
</evidence>
<gene>
    <name evidence="1" type="ORF">FRIFI_2760</name>
</gene>
<proteinExistence type="predicted"/>
<dbReference type="RefSeq" id="WP_166506150.1">
    <property type="nucleotide sequence ID" value="NZ_JAKNTL010000002.1"/>
</dbReference>
<organism evidence="1 2">
    <name type="scientific">Romboutsia hominis</name>
    <dbReference type="NCBI Taxonomy" id="1507512"/>
    <lineage>
        <taxon>Bacteria</taxon>
        <taxon>Bacillati</taxon>
        <taxon>Bacillota</taxon>
        <taxon>Clostridia</taxon>
        <taxon>Peptostreptococcales</taxon>
        <taxon>Peptostreptococcaceae</taxon>
        <taxon>Romboutsia</taxon>
    </lineage>
</organism>
<dbReference type="InterPro" id="IPR024307">
    <property type="entry name" value="YmaF"/>
</dbReference>
<evidence type="ECO:0000313" key="1">
    <source>
        <dbReference type="EMBL" id="CEI74277.1"/>
    </source>
</evidence>
<protein>
    <submittedName>
        <fullName evidence="1">YmaF family</fullName>
    </submittedName>
</protein>
<accession>A0A2P2BV89</accession>
<dbReference type="AlphaFoldDB" id="A0A2P2BV89"/>
<dbReference type="EMBL" id="LN650648">
    <property type="protein sequence ID" value="CEI74277.1"/>
    <property type="molecule type" value="Genomic_DNA"/>
</dbReference>